<dbReference type="Gene3D" id="3.10.280.10">
    <property type="entry name" value="Mitochondrial glycoprotein"/>
    <property type="match status" value="1"/>
</dbReference>
<dbReference type="AlphaFoldDB" id="A0A4P6XRN4"/>
<keyword evidence="2" id="KW-1185">Reference proteome</keyword>
<dbReference type="GO" id="GO:0005759">
    <property type="term" value="C:mitochondrial matrix"/>
    <property type="evidence" value="ECO:0007669"/>
    <property type="project" value="InterPro"/>
</dbReference>
<evidence type="ECO:0000313" key="1">
    <source>
        <dbReference type="EMBL" id="QBM88434.1"/>
    </source>
</evidence>
<dbReference type="SUPFAM" id="SSF54529">
    <property type="entry name" value="Mitochondrial glycoprotein MAM33-like"/>
    <property type="match status" value="1"/>
</dbReference>
<dbReference type="EMBL" id="CP034458">
    <property type="protein sequence ID" value="QBM88434.1"/>
    <property type="molecule type" value="Genomic_DNA"/>
</dbReference>
<evidence type="ECO:0000313" key="2">
    <source>
        <dbReference type="Proteomes" id="UP000292447"/>
    </source>
</evidence>
<proteinExistence type="predicted"/>
<accession>A0A4P6XRN4</accession>
<sequence length="259" mass="29430">MSRFISRIALSNVCRASVPQLARRAVPISRAFSSGLVRAQNTTSQLSEIVKSEHKVALAVDNELEPEQEQFLADSGFKVIEGKYESNVELYKTLPSGEEIRVFFDIDEVSDVELGAPEFGAEEGVENKEQFDEELDQFESTFANVKVFISKPESNDGLFFNLMLQNSEEELFVDYFNYKPDAAKFLEQVKEKGTFLSSTEYQGPQFSNLDESLQLAVENYLEDKGVNEDLADFIFAFSEYKEENTYRDLLANMSKFLAK</sequence>
<gene>
    <name evidence="1" type="primary">MPUL0C04020</name>
    <name evidence="1" type="ORF">METSCH_C04020</name>
</gene>
<dbReference type="PANTHER" id="PTHR10826">
    <property type="entry name" value="COMPLEMENT COMPONENT 1"/>
    <property type="match status" value="1"/>
</dbReference>
<dbReference type="InterPro" id="IPR003428">
    <property type="entry name" value="MAM33"/>
</dbReference>
<dbReference type="STRING" id="2163413.A0A4P6XRN4"/>
<dbReference type="PANTHER" id="PTHR10826:SF1">
    <property type="entry name" value="COMPLEMENT COMPONENT 1 Q SUBCOMPONENT-BINDING PROTEIN, MITOCHONDRIAL"/>
    <property type="match status" value="1"/>
</dbReference>
<dbReference type="GO" id="GO:0042256">
    <property type="term" value="P:cytosolic ribosome assembly"/>
    <property type="evidence" value="ECO:0007669"/>
    <property type="project" value="TreeGrafter"/>
</dbReference>
<dbReference type="Pfam" id="PF02330">
    <property type="entry name" value="MAM33"/>
    <property type="match status" value="1"/>
</dbReference>
<reference evidence="2" key="1">
    <citation type="submission" date="2019-03" db="EMBL/GenBank/DDBJ databases">
        <title>Snf2 controls pulcherriminic acid biosynthesis and connects pigmentation and antifungal activity of the yeast Metschnikowia pulcherrima.</title>
        <authorList>
            <person name="Gore-Lloyd D."/>
            <person name="Sumann I."/>
            <person name="Brachmann A.O."/>
            <person name="Schneeberger K."/>
            <person name="Ortiz-Merino R.A."/>
            <person name="Moreno-Beltran M."/>
            <person name="Schlaefli M."/>
            <person name="Kirner P."/>
            <person name="Santos Kron A."/>
            <person name="Wolfe K.H."/>
            <person name="Piel J."/>
            <person name="Ahrens C.H."/>
            <person name="Henk D."/>
            <person name="Freimoser F.M."/>
        </authorList>
    </citation>
    <scope>NUCLEOTIDE SEQUENCE [LARGE SCALE GENOMIC DNA]</scope>
    <source>
        <strain evidence="2">APC 1.2</strain>
    </source>
</reference>
<dbReference type="Proteomes" id="UP000292447">
    <property type="component" value="Chromosome III"/>
</dbReference>
<protein>
    <submittedName>
        <fullName evidence="1">Complement component 1 Q subcomponent-binding protein</fullName>
    </submittedName>
</protein>
<name>A0A4P6XRN4_9ASCO</name>
<dbReference type="InterPro" id="IPR036561">
    <property type="entry name" value="MAM33_sf"/>
</dbReference>
<organism evidence="1 2">
    <name type="scientific">Metschnikowia aff. pulcherrima</name>
    <dbReference type="NCBI Taxonomy" id="2163413"/>
    <lineage>
        <taxon>Eukaryota</taxon>
        <taxon>Fungi</taxon>
        <taxon>Dikarya</taxon>
        <taxon>Ascomycota</taxon>
        <taxon>Saccharomycotina</taxon>
        <taxon>Pichiomycetes</taxon>
        <taxon>Metschnikowiaceae</taxon>
        <taxon>Metschnikowia</taxon>
    </lineage>
</organism>